<dbReference type="GO" id="GO:0016787">
    <property type="term" value="F:hydrolase activity"/>
    <property type="evidence" value="ECO:0007669"/>
    <property type="project" value="UniProtKB-KW"/>
</dbReference>
<comment type="similarity">
    <text evidence="5">Belongs to the DEAD box helicase family.</text>
</comment>
<evidence type="ECO:0000256" key="4">
    <source>
        <dbReference type="ARBA" id="ARBA00022884"/>
    </source>
</evidence>
<dbReference type="SMART" id="SM00487">
    <property type="entry name" value="DEXDc"/>
    <property type="match status" value="1"/>
</dbReference>
<dbReference type="SUPFAM" id="SSF52540">
    <property type="entry name" value="P-loop containing nucleoside triphosphate hydrolases"/>
    <property type="match status" value="1"/>
</dbReference>
<comment type="domain">
    <text evidence="5">The Q motif is unique to and characteristic of the DEAD box family of RNA helicases and controls ATP binding and hydrolysis.</text>
</comment>
<dbReference type="GO" id="GO:0003724">
    <property type="term" value="F:RNA helicase activity"/>
    <property type="evidence" value="ECO:0007669"/>
    <property type="project" value="UniProtKB-EC"/>
</dbReference>
<dbReference type="InterPro" id="IPR011545">
    <property type="entry name" value="DEAD/DEAH_box_helicase_dom"/>
</dbReference>
<dbReference type="AlphaFoldDB" id="A0A6A4GZ60"/>
<evidence type="ECO:0000259" key="7">
    <source>
        <dbReference type="PROSITE" id="PS51192"/>
    </source>
</evidence>
<sequence>MSSSLLTRAFKASSTIRAAGTLLSLKKYIRLYRFQSTAAAINPASDTAAETPLRRFDTLQGVVSENTFKAIVGQPLKLETMTSVQEEVLSLLPAISQPHNPESPNVRDLLVRAKTGTGKTLTFLVPAIEARAKAIENAGKKALIDAGLNNNSALEMRARDKFARETVGALIISPTRELATQIANEAVRLLHHHKMEVRLFTGGTSKRLQMRDWMKGTRDISHLLESEPEVLKGITTTSTFILDEADTMLEMGFRDDIAAIQKVLKPSPQRQTLLFSATVSPVIRQVAQATLAKEYKYIDCVKSDESPVHAHVPQYHTILPNASSQIPHILRLIAHDQLTNPGRSKVMLFLPTTKMTQLYATVLRELSRHVLPVATNIHEIHSKRTMDSRTNASDRFRKDKSPGSVLVTSDVSARGVDYPGVTRVIQVGIPGSTDQYIHLVGRGDLVLLPWEIGFITWQLTEVPIKPVTSAEIKLQLEELAKEADARKDLRKPMVPRLDEFEIAPANLMNRFDEEAIRETFMSLLGYYFAKSPELRVQKPIILEGCKDWAVKACGLATPPYVSEQFLLKLGMSDNRTGSSYGKPRRERSYEPDYNPKSHWMGRGSIQKKEERRSRANSWSVNNDGDERSAGASARDDGEQGYGRGYEKSGGYGGGQRSGGYGGRERSGYGGSQRNGGTEGVREMRGTEGVRGVGGTEEARRVGLIVTEEDRRMMGLKRERGDSEVVVKEQGLGCGKRRL</sequence>
<feature type="compositionally biased region" description="Basic and acidic residues" evidence="6">
    <location>
        <begin position="384"/>
        <end position="401"/>
    </location>
</feature>
<evidence type="ECO:0000313" key="9">
    <source>
        <dbReference type="EMBL" id="KAE9391222.1"/>
    </source>
</evidence>
<dbReference type="GO" id="GO:0005524">
    <property type="term" value="F:ATP binding"/>
    <property type="evidence" value="ECO:0007669"/>
    <property type="project" value="UniProtKB-UniRule"/>
</dbReference>
<feature type="compositionally biased region" description="Basic and acidic residues" evidence="6">
    <location>
        <begin position="624"/>
        <end position="637"/>
    </location>
</feature>
<evidence type="ECO:0000256" key="2">
    <source>
        <dbReference type="ARBA" id="ARBA00022801"/>
    </source>
</evidence>
<name>A0A6A4GZ60_9AGAR</name>
<evidence type="ECO:0000256" key="1">
    <source>
        <dbReference type="ARBA" id="ARBA00022741"/>
    </source>
</evidence>
<evidence type="ECO:0000259" key="8">
    <source>
        <dbReference type="PROSITE" id="PS51194"/>
    </source>
</evidence>
<feature type="compositionally biased region" description="Gly residues" evidence="6">
    <location>
        <begin position="639"/>
        <end position="678"/>
    </location>
</feature>
<feature type="region of interest" description="Disordered" evidence="6">
    <location>
        <begin position="572"/>
        <end position="694"/>
    </location>
</feature>
<organism evidence="9 10">
    <name type="scientific">Gymnopus androsaceus JB14</name>
    <dbReference type="NCBI Taxonomy" id="1447944"/>
    <lineage>
        <taxon>Eukaryota</taxon>
        <taxon>Fungi</taxon>
        <taxon>Dikarya</taxon>
        <taxon>Basidiomycota</taxon>
        <taxon>Agaricomycotina</taxon>
        <taxon>Agaricomycetes</taxon>
        <taxon>Agaricomycetidae</taxon>
        <taxon>Agaricales</taxon>
        <taxon>Marasmiineae</taxon>
        <taxon>Omphalotaceae</taxon>
        <taxon>Gymnopus</taxon>
    </lineage>
</organism>
<dbReference type="Pfam" id="PF00271">
    <property type="entry name" value="Helicase_C"/>
    <property type="match status" value="1"/>
</dbReference>
<dbReference type="InterPro" id="IPR014001">
    <property type="entry name" value="Helicase_ATP-bd"/>
</dbReference>
<dbReference type="PROSITE" id="PS51194">
    <property type="entry name" value="HELICASE_CTER"/>
    <property type="match status" value="1"/>
</dbReference>
<dbReference type="Gene3D" id="3.40.50.300">
    <property type="entry name" value="P-loop containing nucleotide triphosphate hydrolases"/>
    <property type="match status" value="2"/>
</dbReference>
<evidence type="ECO:0000313" key="10">
    <source>
        <dbReference type="Proteomes" id="UP000799118"/>
    </source>
</evidence>
<keyword evidence="4 5" id="KW-0694">RNA-binding</keyword>
<feature type="region of interest" description="Disordered" evidence="6">
    <location>
        <begin position="384"/>
        <end position="403"/>
    </location>
</feature>
<evidence type="ECO:0000256" key="6">
    <source>
        <dbReference type="SAM" id="MobiDB-lite"/>
    </source>
</evidence>
<dbReference type="EC" id="3.6.4.13" evidence="5"/>
<keyword evidence="2 5" id="KW-0378">Hydrolase</keyword>
<comment type="catalytic activity">
    <reaction evidence="5">
        <text>ATP + H2O = ADP + phosphate + H(+)</text>
        <dbReference type="Rhea" id="RHEA:13065"/>
        <dbReference type="ChEBI" id="CHEBI:15377"/>
        <dbReference type="ChEBI" id="CHEBI:15378"/>
        <dbReference type="ChEBI" id="CHEBI:30616"/>
        <dbReference type="ChEBI" id="CHEBI:43474"/>
        <dbReference type="ChEBI" id="CHEBI:456216"/>
        <dbReference type="EC" id="3.6.4.13"/>
    </reaction>
</comment>
<dbReference type="InterPro" id="IPR027417">
    <property type="entry name" value="P-loop_NTPase"/>
</dbReference>
<keyword evidence="5" id="KW-0347">Helicase</keyword>
<reference evidence="9" key="1">
    <citation type="journal article" date="2019" name="Environ. Microbiol.">
        <title>Fungal ecological strategies reflected in gene transcription - a case study of two litter decomposers.</title>
        <authorList>
            <person name="Barbi F."/>
            <person name="Kohler A."/>
            <person name="Barry K."/>
            <person name="Baskaran P."/>
            <person name="Daum C."/>
            <person name="Fauchery L."/>
            <person name="Ihrmark K."/>
            <person name="Kuo A."/>
            <person name="LaButti K."/>
            <person name="Lipzen A."/>
            <person name="Morin E."/>
            <person name="Grigoriev I.V."/>
            <person name="Henrissat B."/>
            <person name="Lindahl B."/>
            <person name="Martin F."/>
        </authorList>
    </citation>
    <scope>NUCLEOTIDE SEQUENCE</scope>
    <source>
        <strain evidence="9">JB14</strain>
    </source>
</reference>
<evidence type="ECO:0000256" key="3">
    <source>
        <dbReference type="ARBA" id="ARBA00022840"/>
    </source>
</evidence>
<gene>
    <name evidence="9" type="ORF">BT96DRAFT_967634</name>
</gene>
<dbReference type="SMART" id="SM00490">
    <property type="entry name" value="HELICc"/>
    <property type="match status" value="1"/>
</dbReference>
<comment type="function">
    <text evidence="5">RNA helicase.</text>
</comment>
<dbReference type="Proteomes" id="UP000799118">
    <property type="component" value="Unassembled WGS sequence"/>
</dbReference>
<evidence type="ECO:0000256" key="5">
    <source>
        <dbReference type="RuleBase" id="RU365068"/>
    </source>
</evidence>
<dbReference type="EMBL" id="ML769632">
    <property type="protein sequence ID" value="KAE9391222.1"/>
    <property type="molecule type" value="Genomic_DNA"/>
</dbReference>
<keyword evidence="10" id="KW-1185">Reference proteome</keyword>
<dbReference type="PANTHER" id="PTHR24031">
    <property type="entry name" value="RNA HELICASE"/>
    <property type="match status" value="1"/>
</dbReference>
<proteinExistence type="inferred from homology"/>
<dbReference type="Pfam" id="PF00270">
    <property type="entry name" value="DEAD"/>
    <property type="match status" value="1"/>
</dbReference>
<dbReference type="InterPro" id="IPR001650">
    <property type="entry name" value="Helicase_C-like"/>
</dbReference>
<protein>
    <recommendedName>
        <fullName evidence="5">ATP-dependent RNA helicase</fullName>
        <ecNumber evidence="5">3.6.4.13</ecNumber>
    </recommendedName>
</protein>
<accession>A0A6A4GZ60</accession>
<feature type="domain" description="Helicase C-terminal" evidence="8">
    <location>
        <begin position="325"/>
        <end position="508"/>
    </location>
</feature>
<dbReference type="GO" id="GO:0003723">
    <property type="term" value="F:RNA binding"/>
    <property type="evidence" value="ECO:0007669"/>
    <property type="project" value="UniProtKB-UniRule"/>
</dbReference>
<keyword evidence="3 5" id="KW-0067">ATP-binding</keyword>
<dbReference type="PROSITE" id="PS51192">
    <property type="entry name" value="HELICASE_ATP_BIND_1"/>
    <property type="match status" value="1"/>
</dbReference>
<keyword evidence="1 5" id="KW-0547">Nucleotide-binding</keyword>
<dbReference type="OrthoDB" id="193716at2759"/>
<feature type="compositionally biased region" description="Basic and acidic residues" evidence="6">
    <location>
        <begin position="586"/>
        <end position="595"/>
    </location>
</feature>
<feature type="domain" description="Helicase ATP-binding" evidence="7">
    <location>
        <begin position="100"/>
        <end position="297"/>
    </location>
</feature>